<reference evidence="2 3" key="1">
    <citation type="submission" date="2018-03" db="EMBL/GenBank/DDBJ databases">
        <title>Draft Genome Sequences of the Obligatory Marine Myxobacteria Enhygromyxa salina SWB005.</title>
        <authorList>
            <person name="Poehlein A."/>
            <person name="Moghaddam J.A."/>
            <person name="Harms H."/>
            <person name="Alanjari M."/>
            <person name="Koenig G.M."/>
            <person name="Daniel R."/>
            <person name="Schaeberle T.F."/>
        </authorList>
    </citation>
    <scope>NUCLEOTIDE SEQUENCE [LARGE SCALE GENOMIC DNA]</scope>
    <source>
        <strain evidence="2 3">SWB005</strain>
    </source>
</reference>
<dbReference type="AlphaFoldDB" id="A0A2S9XDC4"/>
<feature type="signal peptide" evidence="1">
    <location>
        <begin position="1"/>
        <end position="19"/>
    </location>
</feature>
<evidence type="ECO:0008006" key="4">
    <source>
        <dbReference type="Google" id="ProtNLM"/>
    </source>
</evidence>
<comment type="caution">
    <text evidence="2">The sequence shown here is derived from an EMBL/GenBank/DDBJ whole genome shotgun (WGS) entry which is preliminary data.</text>
</comment>
<protein>
    <recommendedName>
        <fullName evidence="4">Lipoprotein</fullName>
    </recommendedName>
</protein>
<evidence type="ECO:0000256" key="1">
    <source>
        <dbReference type="SAM" id="SignalP"/>
    </source>
</evidence>
<keyword evidence="3" id="KW-1185">Reference proteome</keyword>
<dbReference type="EMBL" id="PVNK01000267">
    <property type="protein sequence ID" value="PRP90853.1"/>
    <property type="molecule type" value="Genomic_DNA"/>
</dbReference>
<name>A0A2S9XDC4_9BACT</name>
<feature type="chain" id="PRO_5015610514" description="Lipoprotein" evidence="1">
    <location>
        <begin position="20"/>
        <end position="198"/>
    </location>
</feature>
<keyword evidence="1" id="KW-0732">Signal</keyword>
<dbReference type="RefSeq" id="WP_106395288.1">
    <property type="nucleotide sequence ID" value="NZ_PVNK01000267.1"/>
</dbReference>
<organism evidence="2 3">
    <name type="scientific">Enhygromyxa salina</name>
    <dbReference type="NCBI Taxonomy" id="215803"/>
    <lineage>
        <taxon>Bacteria</taxon>
        <taxon>Pseudomonadati</taxon>
        <taxon>Myxococcota</taxon>
        <taxon>Polyangia</taxon>
        <taxon>Nannocystales</taxon>
        <taxon>Nannocystaceae</taxon>
        <taxon>Enhygromyxa</taxon>
    </lineage>
</organism>
<dbReference type="Proteomes" id="UP000237968">
    <property type="component" value="Unassembled WGS sequence"/>
</dbReference>
<proteinExistence type="predicted"/>
<accession>A0A2S9XDC4</accession>
<dbReference type="OrthoDB" id="9827367at2"/>
<sequence length="198" mass="21638">MRSALSAFSFAALVTLAPACDSSEDTGNDFRGSLDVNIQMTMADGGSDDGSIVWEIVEAEVYEGLELDGQLHLFIENNAIYDAAGEKTCEVDSPALHSSRREVIAANGEVLFTVWRNFVFEGTVDVEVEKFDQVKKRFSDQLLFQYEPHEIFLGEANDGVRLMTTNTDITAQSEGRKLLMAALMTGKCGASGLPGYTF</sequence>
<gene>
    <name evidence="2" type="ORF">ENSA5_61030</name>
</gene>
<evidence type="ECO:0000313" key="3">
    <source>
        <dbReference type="Proteomes" id="UP000237968"/>
    </source>
</evidence>
<evidence type="ECO:0000313" key="2">
    <source>
        <dbReference type="EMBL" id="PRP90853.1"/>
    </source>
</evidence>